<comment type="caution">
    <text evidence="1">The sequence shown here is derived from an EMBL/GenBank/DDBJ whole genome shotgun (WGS) entry which is preliminary data.</text>
</comment>
<keyword evidence="2" id="KW-1185">Reference proteome</keyword>
<reference evidence="1" key="1">
    <citation type="submission" date="2023-11" db="EMBL/GenBank/DDBJ databases">
        <authorList>
            <person name="Poullet M."/>
        </authorList>
    </citation>
    <scope>NUCLEOTIDE SEQUENCE</scope>
    <source>
        <strain evidence="1">E1834</strain>
    </source>
</reference>
<evidence type="ECO:0000313" key="2">
    <source>
        <dbReference type="Proteomes" id="UP001497535"/>
    </source>
</evidence>
<accession>A0ACB1AW92</accession>
<name>A0ACB1AW92_MELEN</name>
<proteinExistence type="predicted"/>
<gene>
    <name evidence="1" type="ORF">MENTE1834_LOCUS43265</name>
</gene>
<sequence>MDSNSDKLTRATSNTSLTSTDDEFIYLNGPKTREVGTMTVEIDSISKIEESKVDKDEKSDNNVVNVGTNTTSAGVSIFSINLVRALQAKLGRFSSHSRRAACLRAIQ</sequence>
<organism evidence="1 2">
    <name type="scientific">Meloidogyne enterolobii</name>
    <name type="common">Root-knot nematode worm</name>
    <name type="synonym">Meloidogyne mayaguensis</name>
    <dbReference type="NCBI Taxonomy" id="390850"/>
    <lineage>
        <taxon>Eukaryota</taxon>
        <taxon>Metazoa</taxon>
        <taxon>Ecdysozoa</taxon>
        <taxon>Nematoda</taxon>
        <taxon>Chromadorea</taxon>
        <taxon>Rhabditida</taxon>
        <taxon>Tylenchina</taxon>
        <taxon>Tylenchomorpha</taxon>
        <taxon>Tylenchoidea</taxon>
        <taxon>Meloidogynidae</taxon>
        <taxon>Meloidogyninae</taxon>
        <taxon>Meloidogyne</taxon>
    </lineage>
</organism>
<dbReference type="Proteomes" id="UP001497535">
    <property type="component" value="Unassembled WGS sequence"/>
</dbReference>
<dbReference type="EMBL" id="CAVMJV010000120">
    <property type="protein sequence ID" value="CAK5105562.1"/>
    <property type="molecule type" value="Genomic_DNA"/>
</dbReference>
<protein>
    <submittedName>
        <fullName evidence="1">Uncharacterized protein</fullName>
    </submittedName>
</protein>
<evidence type="ECO:0000313" key="1">
    <source>
        <dbReference type="EMBL" id="CAK5105562.1"/>
    </source>
</evidence>